<protein>
    <submittedName>
        <fullName evidence="2">Styrene monooxygenase/indole monooxygenase family protein</fullName>
    </submittedName>
</protein>
<keyword evidence="2" id="KW-0560">Oxidoreductase</keyword>
<dbReference type="InterPro" id="IPR041654">
    <property type="entry name" value="StyA_sbd"/>
</dbReference>
<comment type="caution">
    <text evidence="2">The sequence shown here is derived from an EMBL/GenBank/DDBJ whole genome shotgun (WGS) entry which is preliminary data.</text>
</comment>
<sequence length="417" mass="44896">MTAHANSPSPTPRSVAVVGAGQAGVQLALGLRRSGHHVTLVSNRTAQQILAGRVTSTQIMFGDSMEIERRHALDLWQKDAPEIEGLSFTVADAAEKVIDFEARLEAPAQSVDQRVKIAAWLGLFTDAGGTLRIAEADTALLEELTADHDLVLVAAGKGELSRIFPRDDAHSPFEGPQRTAAITYVHGLRPRESFVACSANLMPGVGEYFIVPALTKSGPCDCLFLNGIPGGPLDRFSAVADPEEHLALTKELLRAHLPWEAERAEEAVLTDPGGVLAGRVAPVVREPVATLPSGRKVLGVADVLVLNDPLTGQGSNSAAKCADLYLREILAQGDRPFDEQWMRSTYAKFWDYARHVVRWTNGLLPPPPDHVVTLLDAAQRLPSLAGQVAAGFNHPPGLDPWWHDAVAAEREIAAHTR</sequence>
<dbReference type="SUPFAM" id="SSF51905">
    <property type="entry name" value="FAD/NAD(P)-binding domain"/>
    <property type="match status" value="1"/>
</dbReference>
<dbReference type="Gene3D" id="3.50.50.60">
    <property type="entry name" value="FAD/NAD(P)-binding domain"/>
    <property type="match status" value="2"/>
</dbReference>
<feature type="domain" description="Styrene monooxygenase StyA putative substrate binding" evidence="1">
    <location>
        <begin position="156"/>
        <end position="263"/>
    </location>
</feature>
<evidence type="ECO:0000313" key="3">
    <source>
        <dbReference type="Proteomes" id="UP001611548"/>
    </source>
</evidence>
<evidence type="ECO:0000259" key="1">
    <source>
        <dbReference type="Pfam" id="PF17885"/>
    </source>
</evidence>
<reference evidence="2 3" key="1">
    <citation type="submission" date="2024-10" db="EMBL/GenBank/DDBJ databases">
        <title>The Natural Products Discovery Center: Release of the First 8490 Sequenced Strains for Exploring Actinobacteria Biosynthetic Diversity.</title>
        <authorList>
            <person name="Kalkreuter E."/>
            <person name="Kautsar S.A."/>
            <person name="Yang D."/>
            <person name="Bader C.D."/>
            <person name="Teijaro C.N."/>
            <person name="Fluegel L."/>
            <person name="Davis C.M."/>
            <person name="Simpson J.R."/>
            <person name="Lauterbach L."/>
            <person name="Steele A.D."/>
            <person name="Gui C."/>
            <person name="Meng S."/>
            <person name="Li G."/>
            <person name="Viehrig K."/>
            <person name="Ye F."/>
            <person name="Su P."/>
            <person name="Kiefer A.F."/>
            <person name="Nichols A."/>
            <person name="Cepeda A.J."/>
            <person name="Yan W."/>
            <person name="Fan B."/>
            <person name="Jiang Y."/>
            <person name="Adhikari A."/>
            <person name="Zheng C.-J."/>
            <person name="Schuster L."/>
            <person name="Cowan T.M."/>
            <person name="Smanski M.J."/>
            <person name="Chevrette M.G."/>
            <person name="De Carvalho L.P.S."/>
            <person name="Shen B."/>
        </authorList>
    </citation>
    <scope>NUCLEOTIDE SEQUENCE [LARGE SCALE GENOMIC DNA]</scope>
    <source>
        <strain evidence="2 3">NPDC020327</strain>
    </source>
</reference>
<keyword evidence="2" id="KW-0503">Monooxygenase</keyword>
<dbReference type="InterPro" id="IPR036188">
    <property type="entry name" value="FAD/NAD-bd_sf"/>
</dbReference>
<gene>
    <name evidence="2" type="ORF">ACH429_06880</name>
</gene>
<dbReference type="EMBL" id="JBIRWE010000002">
    <property type="protein sequence ID" value="MFI1963848.1"/>
    <property type="molecule type" value="Genomic_DNA"/>
</dbReference>
<organism evidence="2 3">
    <name type="scientific">Streptomyces pathocidini</name>
    <dbReference type="NCBI Taxonomy" id="1650571"/>
    <lineage>
        <taxon>Bacteria</taxon>
        <taxon>Bacillati</taxon>
        <taxon>Actinomycetota</taxon>
        <taxon>Actinomycetes</taxon>
        <taxon>Kitasatosporales</taxon>
        <taxon>Streptomycetaceae</taxon>
        <taxon>Streptomyces</taxon>
    </lineage>
</organism>
<accession>A0ABW7UMG6</accession>
<name>A0ABW7UMG6_9ACTN</name>
<keyword evidence="3" id="KW-1185">Reference proteome</keyword>
<proteinExistence type="predicted"/>
<dbReference type="Proteomes" id="UP001611548">
    <property type="component" value="Unassembled WGS sequence"/>
</dbReference>
<dbReference type="GO" id="GO:0004497">
    <property type="term" value="F:monooxygenase activity"/>
    <property type="evidence" value="ECO:0007669"/>
    <property type="project" value="UniProtKB-KW"/>
</dbReference>
<dbReference type="Gene3D" id="3.30.9.40">
    <property type="match status" value="1"/>
</dbReference>
<dbReference type="Pfam" id="PF17885">
    <property type="entry name" value="Smoa_sbd"/>
    <property type="match status" value="1"/>
</dbReference>
<evidence type="ECO:0000313" key="2">
    <source>
        <dbReference type="EMBL" id="MFI1963848.1"/>
    </source>
</evidence>
<dbReference type="RefSeq" id="WP_398718101.1">
    <property type="nucleotide sequence ID" value="NZ_JBIRWE010000002.1"/>
</dbReference>